<protein>
    <recommendedName>
        <fullName evidence="2">peptidylprolyl isomerase</fullName>
        <ecNumber evidence="2">5.2.1.8</ecNumber>
    </recommendedName>
</protein>
<evidence type="ECO:0000256" key="1">
    <source>
        <dbReference type="ARBA" id="ARBA00000971"/>
    </source>
</evidence>
<dbReference type="EC" id="5.2.1.8" evidence="2"/>
<evidence type="ECO:0000256" key="2">
    <source>
        <dbReference type="ARBA" id="ARBA00013194"/>
    </source>
</evidence>
<dbReference type="PRINTS" id="PR00153">
    <property type="entry name" value="CSAPPISMRASE"/>
</dbReference>
<feature type="compositionally biased region" description="Low complexity" evidence="5">
    <location>
        <begin position="223"/>
        <end position="238"/>
    </location>
</feature>
<dbReference type="AlphaFoldDB" id="A0A0F7SW17"/>
<feature type="compositionally biased region" description="Basic and acidic residues" evidence="5">
    <location>
        <begin position="280"/>
        <end position="326"/>
    </location>
</feature>
<feature type="compositionally biased region" description="Basic and acidic residues" evidence="5">
    <location>
        <begin position="407"/>
        <end position="440"/>
    </location>
</feature>
<feature type="compositionally biased region" description="Low complexity" evidence="5">
    <location>
        <begin position="179"/>
        <end position="191"/>
    </location>
</feature>
<proteinExistence type="predicted"/>
<feature type="compositionally biased region" description="Basic residues" evidence="5">
    <location>
        <begin position="247"/>
        <end position="262"/>
    </location>
</feature>
<comment type="catalytic activity">
    <reaction evidence="1">
        <text>[protein]-peptidylproline (omega=180) = [protein]-peptidylproline (omega=0)</text>
        <dbReference type="Rhea" id="RHEA:16237"/>
        <dbReference type="Rhea" id="RHEA-COMP:10747"/>
        <dbReference type="Rhea" id="RHEA-COMP:10748"/>
        <dbReference type="ChEBI" id="CHEBI:83833"/>
        <dbReference type="ChEBI" id="CHEBI:83834"/>
        <dbReference type="EC" id="5.2.1.8"/>
    </reaction>
</comment>
<dbReference type="GO" id="GO:0016018">
    <property type="term" value="F:cyclosporin A binding"/>
    <property type="evidence" value="ECO:0007669"/>
    <property type="project" value="TreeGrafter"/>
</dbReference>
<dbReference type="PROSITE" id="PS00170">
    <property type="entry name" value="CSA_PPIASE_1"/>
    <property type="match status" value="1"/>
</dbReference>
<reference evidence="7" key="1">
    <citation type="submission" date="2014-08" db="EMBL/GenBank/DDBJ databases">
        <authorList>
            <person name="Sharma Rahul"/>
            <person name="Thines Marco"/>
        </authorList>
    </citation>
    <scope>NUCLEOTIDE SEQUENCE</scope>
</reference>
<evidence type="ECO:0000259" key="6">
    <source>
        <dbReference type="PROSITE" id="PS50072"/>
    </source>
</evidence>
<organism evidence="7">
    <name type="scientific">Phaffia rhodozyma</name>
    <name type="common">Yeast</name>
    <name type="synonym">Xanthophyllomyces dendrorhous</name>
    <dbReference type="NCBI Taxonomy" id="264483"/>
    <lineage>
        <taxon>Eukaryota</taxon>
        <taxon>Fungi</taxon>
        <taxon>Dikarya</taxon>
        <taxon>Basidiomycota</taxon>
        <taxon>Agaricomycotina</taxon>
        <taxon>Tremellomycetes</taxon>
        <taxon>Cystofilobasidiales</taxon>
        <taxon>Mrakiaceae</taxon>
        <taxon>Phaffia</taxon>
    </lineage>
</organism>
<evidence type="ECO:0000256" key="3">
    <source>
        <dbReference type="ARBA" id="ARBA00023110"/>
    </source>
</evidence>
<feature type="domain" description="PPIase cyclophilin-type" evidence="6">
    <location>
        <begin position="8"/>
        <end position="173"/>
    </location>
</feature>
<feature type="region of interest" description="Disordered" evidence="5">
    <location>
        <begin position="179"/>
        <end position="504"/>
    </location>
</feature>
<keyword evidence="3" id="KW-0697">Rotamase</keyword>
<feature type="compositionally biased region" description="Basic residues" evidence="5">
    <location>
        <begin position="213"/>
        <end position="222"/>
    </location>
</feature>
<dbReference type="SUPFAM" id="SSF50891">
    <property type="entry name" value="Cyclophilin-like"/>
    <property type="match status" value="1"/>
</dbReference>
<dbReference type="PANTHER" id="PTHR11071">
    <property type="entry name" value="PEPTIDYL-PROLYL CIS-TRANS ISOMERASE"/>
    <property type="match status" value="1"/>
</dbReference>
<dbReference type="Gene3D" id="2.40.100.10">
    <property type="entry name" value="Cyclophilin-like"/>
    <property type="match status" value="1"/>
</dbReference>
<dbReference type="GO" id="GO:0005737">
    <property type="term" value="C:cytoplasm"/>
    <property type="evidence" value="ECO:0007669"/>
    <property type="project" value="TreeGrafter"/>
</dbReference>
<accession>A0A0F7SW17</accession>
<dbReference type="EMBL" id="LN483157">
    <property type="protein sequence ID" value="CED84203.1"/>
    <property type="molecule type" value="Genomic_DNA"/>
</dbReference>
<sequence>MAPNPRTFLDLSIGDSPLGRVVFELFMNQTPITAENFRALCTGSEGVSKTSGIPLSYQGSIFHRVIPEFMIQGGDFTKKNGSGGESIYGGTFDDEDLSIPVDKPGLLVMANRGPATNGSQFFITLAPTPHLTGKHVVFGRVVSGLEHVRSIEALPTDSKDRPLTSVMVVKSGELELVKKPVASKPASPPSRTTRRRSGSVSSISTDSGDDRRARKRSHKRRSSISSSSSFSSSASDSGSDSDDDRRRRSRRSSKSSRSKSSKKTVSSSRSKNSKQVTSTEARDEPRDARGIPLYRDETDAEIDARLEREEKEREERRKRDELERLKNRLGKSNGGGAPTSNYSRHDSRVNSNESTVVNYKGRGSMRHREQGPTVDLPSYAPRYTNRPAPPHQRSRDSNAPNGGTADRSARFDTWKHDLAGSDVQPRGDRQADQHVSERFIKGRASASRIAFESEAKGQDQEQERARGSAYIDRDEPQSISLKHKETEREGRPETQTLADAHGEE</sequence>
<dbReference type="PROSITE" id="PS50072">
    <property type="entry name" value="CSA_PPIASE_2"/>
    <property type="match status" value="1"/>
</dbReference>
<evidence type="ECO:0000256" key="5">
    <source>
        <dbReference type="SAM" id="MobiDB-lite"/>
    </source>
</evidence>
<keyword evidence="4 7" id="KW-0413">Isomerase</keyword>
<dbReference type="InterPro" id="IPR002130">
    <property type="entry name" value="Cyclophilin-type_PPIase_dom"/>
</dbReference>
<feature type="compositionally biased region" description="Low complexity" evidence="5">
    <location>
        <begin position="263"/>
        <end position="274"/>
    </location>
</feature>
<dbReference type="Pfam" id="PF00160">
    <property type="entry name" value="Pro_isomerase"/>
    <property type="match status" value="1"/>
</dbReference>
<dbReference type="GO" id="GO:0006457">
    <property type="term" value="P:protein folding"/>
    <property type="evidence" value="ECO:0007669"/>
    <property type="project" value="InterPro"/>
</dbReference>
<feature type="compositionally biased region" description="Basic and acidic residues" evidence="5">
    <location>
        <begin position="451"/>
        <end position="492"/>
    </location>
</feature>
<dbReference type="InterPro" id="IPR020892">
    <property type="entry name" value="Cyclophilin-type_PPIase_CS"/>
</dbReference>
<dbReference type="GO" id="GO:0003755">
    <property type="term" value="F:peptidyl-prolyl cis-trans isomerase activity"/>
    <property type="evidence" value="ECO:0007669"/>
    <property type="project" value="UniProtKB-KW"/>
</dbReference>
<dbReference type="PANTHER" id="PTHR11071:SF561">
    <property type="entry name" value="PEPTIDYL-PROLYL CIS-TRANS ISOMERASE D-RELATED"/>
    <property type="match status" value="1"/>
</dbReference>
<evidence type="ECO:0000313" key="7">
    <source>
        <dbReference type="EMBL" id="CED84203.1"/>
    </source>
</evidence>
<dbReference type="InterPro" id="IPR029000">
    <property type="entry name" value="Cyclophilin-like_dom_sf"/>
</dbReference>
<evidence type="ECO:0000256" key="4">
    <source>
        <dbReference type="ARBA" id="ARBA00023235"/>
    </source>
</evidence>
<dbReference type="FunFam" id="2.40.100.10:FF:000025">
    <property type="entry name" value="Peptidyl-prolyl cis-trans isomerase CYP19-2"/>
    <property type="match status" value="1"/>
</dbReference>
<name>A0A0F7SW17_PHARH</name>